<reference evidence="2 3" key="1">
    <citation type="submission" date="2024-09" db="EMBL/GenBank/DDBJ databases">
        <authorList>
            <person name="Sun Q."/>
            <person name="Mori K."/>
        </authorList>
    </citation>
    <scope>NUCLEOTIDE SEQUENCE [LARGE SCALE GENOMIC DNA]</scope>
    <source>
        <strain evidence="2 3">CCM 7759</strain>
    </source>
</reference>
<keyword evidence="3" id="KW-1185">Reference proteome</keyword>
<evidence type="ECO:0000313" key="2">
    <source>
        <dbReference type="EMBL" id="MFC0211986.1"/>
    </source>
</evidence>
<comment type="caution">
    <text evidence="2">The sequence shown here is derived from an EMBL/GenBank/DDBJ whole genome shotgun (WGS) entry which is preliminary data.</text>
</comment>
<dbReference type="CDD" id="cd00761">
    <property type="entry name" value="Glyco_tranf_GTA_type"/>
    <property type="match status" value="1"/>
</dbReference>
<dbReference type="InterPro" id="IPR029044">
    <property type="entry name" value="Nucleotide-diphossugar_trans"/>
</dbReference>
<dbReference type="RefSeq" id="WP_377469036.1">
    <property type="nucleotide sequence ID" value="NZ_JBHLWN010000025.1"/>
</dbReference>
<dbReference type="Gene3D" id="3.90.550.10">
    <property type="entry name" value="Spore Coat Polysaccharide Biosynthesis Protein SpsA, Chain A"/>
    <property type="match status" value="1"/>
</dbReference>
<dbReference type="PANTHER" id="PTHR43685:SF2">
    <property type="entry name" value="GLYCOSYLTRANSFERASE 2-LIKE DOMAIN-CONTAINING PROTEIN"/>
    <property type="match status" value="1"/>
</dbReference>
<dbReference type="InterPro" id="IPR001173">
    <property type="entry name" value="Glyco_trans_2-like"/>
</dbReference>
<accession>A0ABV6DH66</accession>
<organism evidence="2 3">
    <name type="scientific">Paenibacillus chartarius</name>
    <dbReference type="NCBI Taxonomy" id="747481"/>
    <lineage>
        <taxon>Bacteria</taxon>
        <taxon>Bacillati</taxon>
        <taxon>Bacillota</taxon>
        <taxon>Bacilli</taxon>
        <taxon>Bacillales</taxon>
        <taxon>Paenibacillaceae</taxon>
        <taxon>Paenibacillus</taxon>
    </lineage>
</organism>
<evidence type="ECO:0000259" key="1">
    <source>
        <dbReference type="Pfam" id="PF00535"/>
    </source>
</evidence>
<dbReference type="SUPFAM" id="SSF53448">
    <property type="entry name" value="Nucleotide-diphospho-sugar transferases"/>
    <property type="match status" value="1"/>
</dbReference>
<dbReference type="Pfam" id="PF00535">
    <property type="entry name" value="Glycos_transf_2"/>
    <property type="match status" value="1"/>
</dbReference>
<evidence type="ECO:0000313" key="3">
    <source>
        <dbReference type="Proteomes" id="UP001589776"/>
    </source>
</evidence>
<sequence length="244" mass="28524">MNRTAGKGVTIITATIRPEHIHDIFYNYARQKWEAKELIIILNKDSLNMEDYLELAENYRAVRVFRLPESKSLGECLNFGVRKAKHSIIAKFDDDDYYGPHYIAEAMRAFWSSNADVVGKYSVHYYFPAKRKILLTNKSQRPHRFVRKIAGATIMFKKRVFPKAKFVRASLGTDVLFLAACRRHGYLIYTTTSYNFAAIRKPDSKSHTWQITERQMFAKRDSRVIAKSNYRAYVNRPVNRLQKP</sequence>
<dbReference type="EMBL" id="JBHLWN010000025">
    <property type="protein sequence ID" value="MFC0211986.1"/>
    <property type="molecule type" value="Genomic_DNA"/>
</dbReference>
<dbReference type="PANTHER" id="PTHR43685">
    <property type="entry name" value="GLYCOSYLTRANSFERASE"/>
    <property type="match status" value="1"/>
</dbReference>
<protein>
    <submittedName>
        <fullName evidence="2">Glycosyltransferase family 2 protein</fullName>
    </submittedName>
</protein>
<gene>
    <name evidence="2" type="ORF">ACFFK0_05880</name>
</gene>
<dbReference type="InterPro" id="IPR050834">
    <property type="entry name" value="Glycosyltransf_2"/>
</dbReference>
<feature type="domain" description="Glycosyltransferase 2-like" evidence="1">
    <location>
        <begin position="11"/>
        <end position="120"/>
    </location>
</feature>
<name>A0ABV6DH66_9BACL</name>
<dbReference type="Proteomes" id="UP001589776">
    <property type="component" value="Unassembled WGS sequence"/>
</dbReference>
<proteinExistence type="predicted"/>